<feature type="compositionally biased region" description="Gly residues" evidence="1">
    <location>
        <begin position="501"/>
        <end position="510"/>
    </location>
</feature>
<dbReference type="OrthoDB" id="9779344at2"/>
<feature type="compositionally biased region" description="Basic residues" evidence="1">
    <location>
        <begin position="345"/>
        <end position="358"/>
    </location>
</feature>
<sequence>MSQILGLKFRDSGSIYYFDSGAFVVKPFDRVIVNTDQGMALAKVVLVLSEPPDDFEGGEIKPIYRLASEEDLVQEQENEALAQEAFEYCRKSIVEHGLEMKLVDVDVFFDRGKIVFYFTAPNRIDFRELVKDLVRNYRTRIELRQIGVRHETQMTGAVGNCGQLCCCRRFLRKFAPVTIKMAKEQNLFLNPTKISGICGRLLCCLAYEQENYEKFHAKCPRVGKRYMTERGGMKVLRANFFRDSLSVLPDGGEEEEIFIDEWGDLNPQRPDPNQQPQQRSEANNRPKREKPPRKPRGKGEGETPPRDEAAEAPQPVEPEAVETEEPADEAQQQAASGGKPDRKRKDQKRGRRGSRGRKRDADAEKQGGAAEDSDASGKGGRDSSRKPAPRDQRGEEQKPEGKGAEPKEAKEPKQQKTQNLPAVQSKSTFGISGIGAKLPPAESEAEHSAEAKPAQEAAAPAPEGQPAQEGDAQAKEDGQKPKGKGRSRSSRRRPSRRSGRGRGGGGGGEQKSGEAGQQQKESGGSEGGQRKSRPRRRRRKPKQDKPKE</sequence>
<feature type="compositionally biased region" description="Low complexity" evidence="1">
    <location>
        <begin position="513"/>
        <end position="522"/>
    </location>
</feature>
<feature type="region of interest" description="Disordered" evidence="1">
    <location>
        <begin position="263"/>
        <end position="548"/>
    </location>
</feature>
<dbReference type="Proteomes" id="UP000434052">
    <property type="component" value="Unassembled WGS sequence"/>
</dbReference>
<feature type="compositionally biased region" description="Acidic residues" evidence="1">
    <location>
        <begin position="319"/>
        <end position="328"/>
    </location>
</feature>
<dbReference type="AlphaFoldDB" id="A0A6P1ZKU7"/>
<dbReference type="NCBIfam" id="NF041131">
    <property type="entry name" value="RicT_YaaT_fam"/>
    <property type="match status" value="1"/>
</dbReference>
<feature type="compositionally biased region" description="Low complexity" evidence="1">
    <location>
        <begin position="264"/>
        <end position="279"/>
    </location>
</feature>
<evidence type="ECO:0000313" key="3">
    <source>
        <dbReference type="EMBL" id="TVM34535.1"/>
    </source>
</evidence>
<dbReference type="GO" id="GO:0005737">
    <property type="term" value="C:cytoplasm"/>
    <property type="evidence" value="ECO:0007669"/>
    <property type="project" value="TreeGrafter"/>
</dbReference>
<dbReference type="EMBL" id="QMIF01000004">
    <property type="protein sequence ID" value="TVM34535.1"/>
    <property type="molecule type" value="Genomic_DNA"/>
</dbReference>
<reference evidence="3 4" key="1">
    <citation type="submission" date="2018-06" db="EMBL/GenBank/DDBJ databases">
        <title>Complete genome of Desulfovibrio marinus P48SEP.</title>
        <authorList>
            <person name="Crispim J.S."/>
            <person name="Vidigal P.M.P."/>
            <person name="Silva L.C.F."/>
            <person name="Araujo L.C."/>
            <person name="Laguardia C.N."/>
            <person name="Dias R.S."/>
            <person name="Sousa M.P."/>
            <person name="Paula S.O."/>
            <person name="Silva C."/>
        </authorList>
    </citation>
    <scope>NUCLEOTIDE SEQUENCE [LARGE SCALE GENOMIC DNA]</scope>
    <source>
        <strain evidence="3 4">P48SEP</strain>
    </source>
</reference>
<evidence type="ECO:0000313" key="4">
    <source>
        <dbReference type="Proteomes" id="UP000434052"/>
    </source>
</evidence>
<protein>
    <recommendedName>
        <fullName evidence="2">PSP1 C-terminal domain-containing protein</fullName>
    </recommendedName>
</protein>
<dbReference type="PANTHER" id="PTHR43830:SF3">
    <property type="entry name" value="PROTEIN PSP1"/>
    <property type="match status" value="1"/>
</dbReference>
<feature type="compositionally biased region" description="Basic residues" evidence="1">
    <location>
        <begin position="481"/>
        <end position="500"/>
    </location>
</feature>
<feature type="compositionally biased region" description="Basic and acidic residues" evidence="1">
    <location>
        <begin position="379"/>
        <end position="414"/>
    </location>
</feature>
<gene>
    <name evidence="3" type="ORF">DQK91_08150</name>
</gene>
<dbReference type="RefSeq" id="WP_144304856.1">
    <property type="nucleotide sequence ID" value="NZ_QMIF01000004.1"/>
</dbReference>
<evidence type="ECO:0000256" key="1">
    <source>
        <dbReference type="SAM" id="MobiDB-lite"/>
    </source>
</evidence>
<dbReference type="PANTHER" id="PTHR43830">
    <property type="entry name" value="PROTEIN PSP1"/>
    <property type="match status" value="1"/>
</dbReference>
<evidence type="ECO:0000259" key="2">
    <source>
        <dbReference type="PROSITE" id="PS51411"/>
    </source>
</evidence>
<feature type="compositionally biased region" description="Basic residues" evidence="1">
    <location>
        <begin position="285"/>
        <end position="296"/>
    </location>
</feature>
<comment type="caution">
    <text evidence="3">The sequence shown here is derived from an EMBL/GenBank/DDBJ whole genome shotgun (WGS) entry which is preliminary data.</text>
</comment>
<name>A0A6P1ZKU7_9BACT</name>
<feature type="compositionally biased region" description="Low complexity" evidence="1">
    <location>
        <begin position="329"/>
        <end position="338"/>
    </location>
</feature>
<organism evidence="3 4">
    <name type="scientific">Oceanidesulfovibrio marinus</name>
    <dbReference type="NCBI Taxonomy" id="370038"/>
    <lineage>
        <taxon>Bacteria</taxon>
        <taxon>Pseudomonadati</taxon>
        <taxon>Thermodesulfobacteriota</taxon>
        <taxon>Desulfovibrionia</taxon>
        <taxon>Desulfovibrionales</taxon>
        <taxon>Desulfovibrionaceae</taxon>
        <taxon>Oceanidesulfovibrio</taxon>
    </lineage>
</organism>
<proteinExistence type="predicted"/>
<dbReference type="Pfam" id="PF04468">
    <property type="entry name" value="PSP1"/>
    <property type="match status" value="1"/>
</dbReference>
<feature type="domain" description="PSP1 C-terminal" evidence="2">
    <location>
        <begin position="61"/>
        <end position="146"/>
    </location>
</feature>
<accession>A0A6P1ZKU7</accession>
<dbReference type="InterPro" id="IPR047767">
    <property type="entry name" value="PSP1-like"/>
</dbReference>
<feature type="compositionally biased region" description="Low complexity" evidence="1">
    <location>
        <begin position="451"/>
        <end position="469"/>
    </location>
</feature>
<feature type="compositionally biased region" description="Basic residues" evidence="1">
    <location>
        <begin position="530"/>
        <end position="542"/>
    </location>
</feature>
<dbReference type="InterPro" id="IPR007557">
    <property type="entry name" value="PSP1_C"/>
</dbReference>
<feature type="compositionally biased region" description="Polar residues" evidence="1">
    <location>
        <begin position="417"/>
        <end position="430"/>
    </location>
</feature>
<dbReference type="PROSITE" id="PS51411">
    <property type="entry name" value="PSP1_C"/>
    <property type="match status" value="1"/>
</dbReference>
<feature type="compositionally biased region" description="Basic and acidic residues" evidence="1">
    <location>
        <begin position="297"/>
        <end position="309"/>
    </location>
</feature>